<dbReference type="AlphaFoldDB" id="A0A3M2ZTV6"/>
<dbReference type="PANTHER" id="PTHR46637:SF1">
    <property type="entry name" value="BLL5188 PROTEIN"/>
    <property type="match status" value="1"/>
</dbReference>
<organism evidence="2 3">
    <name type="scientific">Pseudomonas syringae pv. maculicola</name>
    <dbReference type="NCBI Taxonomy" id="59511"/>
    <lineage>
        <taxon>Bacteria</taxon>
        <taxon>Pseudomonadati</taxon>
        <taxon>Pseudomonadota</taxon>
        <taxon>Gammaproteobacteria</taxon>
        <taxon>Pseudomonadales</taxon>
        <taxon>Pseudomonadaceae</taxon>
        <taxon>Pseudomonas</taxon>
    </lineage>
</organism>
<gene>
    <name evidence="2" type="ORF">APX70_08144</name>
</gene>
<dbReference type="InterPro" id="IPR052909">
    <property type="entry name" value="Transposase_6_like"/>
</dbReference>
<accession>A0A3M2ZTV6</accession>
<protein>
    <recommendedName>
        <fullName evidence="1">Insertion element IS402-like domain-containing protein</fullName>
    </recommendedName>
</protein>
<evidence type="ECO:0000313" key="3">
    <source>
        <dbReference type="Proteomes" id="UP000282378"/>
    </source>
</evidence>
<evidence type="ECO:0000313" key="2">
    <source>
        <dbReference type="EMBL" id="RML91560.1"/>
    </source>
</evidence>
<dbReference type="Pfam" id="PF13340">
    <property type="entry name" value="DUF4096"/>
    <property type="match status" value="1"/>
</dbReference>
<feature type="domain" description="Insertion element IS402-like" evidence="1">
    <location>
        <begin position="11"/>
        <end position="64"/>
    </location>
</feature>
<dbReference type="InterPro" id="IPR025161">
    <property type="entry name" value="IS402-like_dom"/>
</dbReference>
<feature type="non-terminal residue" evidence="2">
    <location>
        <position position="64"/>
    </location>
</feature>
<dbReference type="PANTHER" id="PTHR46637">
    <property type="entry name" value="TIS1421-TRANSPOSASE PROTEIN A"/>
    <property type="match status" value="1"/>
</dbReference>
<proteinExistence type="predicted"/>
<dbReference type="EMBL" id="RBNL01001274">
    <property type="protein sequence ID" value="RML91560.1"/>
    <property type="molecule type" value="Genomic_DNA"/>
</dbReference>
<sequence>MEARMATLYELSDASWELIKDLVFPEQKMGRPRSYDRLVLHGVLWILCSGAAWRDLPERFGPWS</sequence>
<comment type="caution">
    <text evidence="2">The sequence shown here is derived from an EMBL/GenBank/DDBJ whole genome shotgun (WGS) entry which is preliminary data.</text>
</comment>
<evidence type="ECO:0000259" key="1">
    <source>
        <dbReference type="Pfam" id="PF13340"/>
    </source>
</evidence>
<dbReference type="Proteomes" id="UP000282378">
    <property type="component" value="Unassembled WGS sequence"/>
</dbReference>
<name>A0A3M2ZTV6_PSEYM</name>
<reference evidence="2 3" key="1">
    <citation type="submission" date="2018-08" db="EMBL/GenBank/DDBJ databases">
        <title>Recombination of ecologically and evolutionarily significant loci maintains genetic cohesion in the Pseudomonas syringae species complex.</title>
        <authorList>
            <person name="Dillon M."/>
            <person name="Thakur S."/>
            <person name="Almeida R.N.D."/>
            <person name="Weir B.S."/>
            <person name="Guttman D.S."/>
        </authorList>
    </citation>
    <scope>NUCLEOTIDE SEQUENCE [LARGE SCALE GENOMIC DNA]</scope>
    <source>
        <strain evidence="2 3">88_10</strain>
    </source>
</reference>